<accession>A0A5C7AP93</accession>
<evidence type="ECO:0000313" key="2">
    <source>
        <dbReference type="EMBL" id="TXE10177.1"/>
    </source>
</evidence>
<feature type="transmembrane region" description="Helical" evidence="1">
    <location>
        <begin position="7"/>
        <end position="24"/>
    </location>
</feature>
<keyword evidence="1" id="KW-0472">Membrane</keyword>
<feature type="transmembrane region" description="Helical" evidence="1">
    <location>
        <begin position="55"/>
        <end position="73"/>
    </location>
</feature>
<reference evidence="3" key="1">
    <citation type="submission" date="2019-08" db="EMBL/GenBank/DDBJ databases">
        <title>Seonamhaeicola sediminis sp. nov., isolated from marine sediment.</title>
        <authorList>
            <person name="Cao W.R."/>
        </authorList>
    </citation>
    <scope>NUCLEOTIDE SEQUENCE [LARGE SCALE GENOMIC DNA]</scope>
    <source>
        <strain evidence="3">Gy8</strain>
    </source>
</reference>
<gene>
    <name evidence="2" type="ORF">FUA26_11950</name>
</gene>
<feature type="transmembrane region" description="Helical" evidence="1">
    <location>
        <begin position="172"/>
        <end position="194"/>
    </location>
</feature>
<dbReference type="AlphaFoldDB" id="A0A5C7AP93"/>
<feature type="transmembrane region" description="Helical" evidence="1">
    <location>
        <begin position="200"/>
        <end position="217"/>
    </location>
</feature>
<feature type="transmembrane region" description="Helical" evidence="1">
    <location>
        <begin position="79"/>
        <end position="100"/>
    </location>
</feature>
<evidence type="ECO:0000313" key="3">
    <source>
        <dbReference type="Proteomes" id="UP000321790"/>
    </source>
</evidence>
<feature type="transmembrane region" description="Helical" evidence="1">
    <location>
        <begin position="143"/>
        <end position="160"/>
    </location>
</feature>
<dbReference type="EMBL" id="VOSC01000025">
    <property type="protein sequence ID" value="TXE10177.1"/>
    <property type="molecule type" value="Genomic_DNA"/>
</dbReference>
<name>A0A5C7AP93_9FLAO</name>
<organism evidence="2 3">
    <name type="scientific">Seonamhaeicola algicola</name>
    <dbReference type="NCBI Taxonomy" id="1719036"/>
    <lineage>
        <taxon>Bacteria</taxon>
        <taxon>Pseudomonadati</taxon>
        <taxon>Bacteroidota</taxon>
        <taxon>Flavobacteriia</taxon>
        <taxon>Flavobacteriales</taxon>
        <taxon>Flavobacteriaceae</taxon>
    </lineage>
</organism>
<protein>
    <recommendedName>
        <fullName evidence="4">YhhN-like protein</fullName>
    </recommendedName>
</protein>
<sequence length="232" mass="27057">MLKTNLGVFAVTAVLILFNFISIYVYNLEYFDETNCVVVLLLFIVFLYNKCYINFKLCLAFVLALLANISLIYYENFVFSLLTNIFKLLFYIVLMWHVIPLQKSVKTTRLDWFSYIFVSLLGCGVIKVLISSIEQNLESGLNMLFYIHGLFLICIMVIAFRYNSTGFKGAKYFALLLVLFAFSDIFSSFGYYLGYDNLSYFERFFYTMGLCFTILYSKKYIQKSVTNYNSAI</sequence>
<comment type="caution">
    <text evidence="2">The sequence shown here is derived from an EMBL/GenBank/DDBJ whole genome shotgun (WGS) entry which is preliminary data.</text>
</comment>
<keyword evidence="1" id="KW-1133">Transmembrane helix</keyword>
<evidence type="ECO:0000256" key="1">
    <source>
        <dbReference type="SAM" id="Phobius"/>
    </source>
</evidence>
<feature type="transmembrane region" description="Helical" evidence="1">
    <location>
        <begin position="112"/>
        <end position="131"/>
    </location>
</feature>
<feature type="transmembrane region" description="Helical" evidence="1">
    <location>
        <begin position="30"/>
        <end position="48"/>
    </location>
</feature>
<keyword evidence="1" id="KW-0812">Transmembrane</keyword>
<dbReference type="RefSeq" id="WP_147136279.1">
    <property type="nucleotide sequence ID" value="NZ_VOSC01000025.1"/>
</dbReference>
<evidence type="ECO:0008006" key="4">
    <source>
        <dbReference type="Google" id="ProtNLM"/>
    </source>
</evidence>
<proteinExistence type="predicted"/>
<dbReference type="Proteomes" id="UP000321790">
    <property type="component" value="Unassembled WGS sequence"/>
</dbReference>
<dbReference type="OrthoDB" id="9915311at2"/>
<keyword evidence="3" id="KW-1185">Reference proteome</keyword>